<feature type="compositionally biased region" description="Basic and acidic residues" evidence="1">
    <location>
        <begin position="53"/>
        <end position="62"/>
    </location>
</feature>
<gene>
    <name evidence="2" type="ORF">CTOB1V02_LOCUS4900</name>
</gene>
<name>A0A7R8ZJJ3_9CRUS</name>
<dbReference type="EMBL" id="OB660997">
    <property type="protein sequence ID" value="CAD7226989.1"/>
    <property type="molecule type" value="Genomic_DNA"/>
</dbReference>
<dbReference type="AlphaFoldDB" id="A0A7R8ZJJ3"/>
<dbReference type="GO" id="GO:0003677">
    <property type="term" value="F:DNA binding"/>
    <property type="evidence" value="ECO:0007669"/>
    <property type="project" value="InterPro"/>
</dbReference>
<evidence type="ECO:0000313" key="2">
    <source>
        <dbReference type="EMBL" id="CAD7226989.1"/>
    </source>
</evidence>
<feature type="compositionally biased region" description="Low complexity" evidence="1">
    <location>
        <begin position="24"/>
        <end position="38"/>
    </location>
</feature>
<proteinExistence type="predicted"/>
<dbReference type="SMART" id="SM00384">
    <property type="entry name" value="AT_hook"/>
    <property type="match status" value="3"/>
</dbReference>
<dbReference type="PRINTS" id="PR00929">
    <property type="entry name" value="ATHOOK"/>
</dbReference>
<accession>A0A7R8ZJJ3</accession>
<feature type="compositionally biased region" description="Acidic residues" evidence="1">
    <location>
        <begin position="101"/>
        <end position="116"/>
    </location>
</feature>
<protein>
    <submittedName>
        <fullName evidence="2">Uncharacterized protein</fullName>
    </submittedName>
</protein>
<feature type="compositionally biased region" description="Low complexity" evidence="1">
    <location>
        <begin position="80"/>
        <end position="89"/>
    </location>
</feature>
<reference evidence="2" key="1">
    <citation type="submission" date="2020-11" db="EMBL/GenBank/DDBJ databases">
        <authorList>
            <person name="Tran Van P."/>
        </authorList>
    </citation>
    <scope>NUCLEOTIDE SEQUENCE</scope>
</reference>
<feature type="region of interest" description="Disordered" evidence="1">
    <location>
        <begin position="1"/>
        <end position="125"/>
    </location>
</feature>
<evidence type="ECO:0000256" key="1">
    <source>
        <dbReference type="SAM" id="MobiDB-lite"/>
    </source>
</evidence>
<sequence length="278" mass="29148">MSGSESEEAAMTVTAPKRGRGRPPKAGGVTKAKPAAAASGGGKRGRGRPPRGKPSERGRPAADKGASPPKRAGRGRGRPPKGAAAAAAAEQSSGTDNASASEEEEKTSEEEVEEEPSPPKKARVGSSPFELIHCLWGNVVPVNRDVSSSFVCKTNPGSPPSTAVGCLWSSSPTVPPKMSVLLICCTYILLAAALLSRTCREISRLVGDLTQKEDCLLNATKGKRCRFSRTRTHAARTSYWDSWQQFLRIPDKFGSDGTGGFPRGILTGSPSKIGSDCS</sequence>
<dbReference type="InterPro" id="IPR017956">
    <property type="entry name" value="AT_hook_DNA-bd_motif"/>
</dbReference>
<feature type="compositionally biased region" description="Polar residues" evidence="1">
    <location>
        <begin position="90"/>
        <end position="100"/>
    </location>
</feature>
<organism evidence="2">
    <name type="scientific">Cyprideis torosa</name>
    <dbReference type="NCBI Taxonomy" id="163714"/>
    <lineage>
        <taxon>Eukaryota</taxon>
        <taxon>Metazoa</taxon>
        <taxon>Ecdysozoa</taxon>
        <taxon>Arthropoda</taxon>
        <taxon>Crustacea</taxon>
        <taxon>Oligostraca</taxon>
        <taxon>Ostracoda</taxon>
        <taxon>Podocopa</taxon>
        <taxon>Podocopida</taxon>
        <taxon>Cytherocopina</taxon>
        <taxon>Cytheroidea</taxon>
        <taxon>Cytherideidae</taxon>
        <taxon>Cyprideis</taxon>
    </lineage>
</organism>